<keyword evidence="6" id="KW-1185">Reference proteome</keyword>
<dbReference type="Gene3D" id="3.40.50.2300">
    <property type="match status" value="2"/>
</dbReference>
<keyword evidence="3" id="KW-0732">Signal</keyword>
<dbReference type="PANTHER" id="PTHR46847:SF1">
    <property type="entry name" value="D-ALLOSE-BINDING PERIPLASMIC PROTEIN-RELATED"/>
    <property type="match status" value="1"/>
</dbReference>
<evidence type="ECO:0000313" key="6">
    <source>
        <dbReference type="Proteomes" id="UP000199645"/>
    </source>
</evidence>
<dbReference type="InterPro" id="IPR028082">
    <property type="entry name" value="Peripla_BP_I"/>
</dbReference>
<evidence type="ECO:0000256" key="3">
    <source>
        <dbReference type="ARBA" id="ARBA00022729"/>
    </source>
</evidence>
<dbReference type="GO" id="GO:0030313">
    <property type="term" value="C:cell envelope"/>
    <property type="evidence" value="ECO:0007669"/>
    <property type="project" value="UniProtKB-SubCell"/>
</dbReference>
<proteinExistence type="inferred from homology"/>
<dbReference type="Proteomes" id="UP000199645">
    <property type="component" value="Unassembled WGS sequence"/>
</dbReference>
<comment type="similarity">
    <text evidence="2">Belongs to the bacterial solute-binding protein 2 family.</text>
</comment>
<gene>
    <name evidence="5" type="ORF">SAMN05421541_109192</name>
</gene>
<dbReference type="EMBL" id="FONV01000009">
    <property type="protein sequence ID" value="SFF36000.1"/>
    <property type="molecule type" value="Genomic_DNA"/>
</dbReference>
<evidence type="ECO:0000259" key="4">
    <source>
        <dbReference type="Pfam" id="PF13407"/>
    </source>
</evidence>
<comment type="subcellular location">
    <subcellularLocation>
        <location evidence="1">Cell envelope</location>
    </subcellularLocation>
</comment>
<organism evidence="5 6">
    <name type="scientific">Actinoplanes philippinensis</name>
    <dbReference type="NCBI Taxonomy" id="35752"/>
    <lineage>
        <taxon>Bacteria</taxon>
        <taxon>Bacillati</taxon>
        <taxon>Actinomycetota</taxon>
        <taxon>Actinomycetes</taxon>
        <taxon>Micromonosporales</taxon>
        <taxon>Micromonosporaceae</taxon>
        <taxon>Actinoplanes</taxon>
    </lineage>
</organism>
<dbReference type="STRING" id="35752.SAMN05421541_109192"/>
<dbReference type="SUPFAM" id="SSF53822">
    <property type="entry name" value="Periplasmic binding protein-like I"/>
    <property type="match status" value="1"/>
</dbReference>
<reference evidence="5 6" key="1">
    <citation type="submission" date="2016-10" db="EMBL/GenBank/DDBJ databases">
        <authorList>
            <person name="de Groot N.N."/>
        </authorList>
    </citation>
    <scope>NUCLEOTIDE SEQUENCE [LARGE SCALE GENOMIC DNA]</scope>
    <source>
        <strain evidence="5 6">DSM 43019</strain>
    </source>
</reference>
<accession>A0A1I2I2Z5</accession>
<feature type="domain" description="Periplasmic binding protein" evidence="4">
    <location>
        <begin position="50"/>
        <end position="273"/>
    </location>
</feature>
<dbReference type="AlphaFoldDB" id="A0A1I2I2Z5"/>
<dbReference type="InterPro" id="IPR025997">
    <property type="entry name" value="SBP_2_dom"/>
</dbReference>
<dbReference type="GO" id="GO:0030246">
    <property type="term" value="F:carbohydrate binding"/>
    <property type="evidence" value="ECO:0007669"/>
    <property type="project" value="UniProtKB-ARBA"/>
</dbReference>
<name>A0A1I2I2Z5_9ACTN</name>
<dbReference type="PANTHER" id="PTHR46847">
    <property type="entry name" value="D-ALLOSE-BINDING PERIPLASMIC PROTEIN-RELATED"/>
    <property type="match status" value="1"/>
</dbReference>
<sequence length="335" mass="34940">MAAMVLLGACSDEPSTAPPPAVLVVAGRQVDFVAELSAGFSDGVHRVSGVSSQTTGPGIVDNAAELRTIQGYLTGERGSLTLFTFAPELFADSLDKAAAAGTPVIALHSVPAPGSRVPLYIGNDNRQLGTWLGEAMANRMPADAKGVVILGSPHPGISVLDDRASGVREALQRLRPQVTVMGPFDTKQPPAPNMQAWRTLQAANPDALAFVGVGGQDAHNLAHLREPGTTRVDGGFGTDSDALKLAQDGSMLLVSTEPYLQGLLAGALQARHAKTGDPLPTGWLPTPGILINSSNAARVIARQATPAAKEAWFKASADMFLDDVDSHMRSMDDAR</sequence>
<evidence type="ECO:0000256" key="2">
    <source>
        <dbReference type="ARBA" id="ARBA00007639"/>
    </source>
</evidence>
<evidence type="ECO:0000256" key="1">
    <source>
        <dbReference type="ARBA" id="ARBA00004196"/>
    </source>
</evidence>
<protein>
    <submittedName>
        <fullName evidence="5">Ribose transport system substrate-binding protein</fullName>
    </submittedName>
</protein>
<evidence type="ECO:0000313" key="5">
    <source>
        <dbReference type="EMBL" id="SFF36000.1"/>
    </source>
</evidence>
<dbReference type="Pfam" id="PF13407">
    <property type="entry name" value="Peripla_BP_4"/>
    <property type="match status" value="1"/>
</dbReference>